<protein>
    <submittedName>
        <fullName evidence="2">Uncharacterized protein</fullName>
    </submittedName>
</protein>
<evidence type="ECO:0000313" key="3">
    <source>
        <dbReference type="Proteomes" id="UP000554482"/>
    </source>
</evidence>
<gene>
    <name evidence="2" type="ORF">FRX31_022289</name>
</gene>
<organism evidence="2 3">
    <name type="scientific">Thalictrum thalictroides</name>
    <name type="common">Rue-anemone</name>
    <name type="synonym">Anemone thalictroides</name>
    <dbReference type="NCBI Taxonomy" id="46969"/>
    <lineage>
        <taxon>Eukaryota</taxon>
        <taxon>Viridiplantae</taxon>
        <taxon>Streptophyta</taxon>
        <taxon>Embryophyta</taxon>
        <taxon>Tracheophyta</taxon>
        <taxon>Spermatophyta</taxon>
        <taxon>Magnoliopsida</taxon>
        <taxon>Ranunculales</taxon>
        <taxon>Ranunculaceae</taxon>
        <taxon>Thalictroideae</taxon>
        <taxon>Thalictrum</taxon>
    </lineage>
</organism>
<dbReference type="Proteomes" id="UP000554482">
    <property type="component" value="Unassembled WGS sequence"/>
</dbReference>
<reference evidence="2 3" key="1">
    <citation type="submission" date="2020-06" db="EMBL/GenBank/DDBJ databases">
        <title>Transcriptomic and genomic resources for Thalictrum thalictroides and T. hernandezii: Facilitating candidate gene discovery in an emerging model plant lineage.</title>
        <authorList>
            <person name="Arias T."/>
            <person name="Riano-Pachon D.M."/>
            <person name="Di Stilio V.S."/>
        </authorList>
    </citation>
    <scope>NUCLEOTIDE SEQUENCE [LARGE SCALE GENOMIC DNA]</scope>
    <source>
        <strain evidence="3">cv. WT478/WT964</strain>
        <tissue evidence="2">Leaves</tissue>
    </source>
</reference>
<accession>A0A7J6VSQ0</accession>
<comment type="caution">
    <text evidence="2">The sequence shown here is derived from an EMBL/GenBank/DDBJ whole genome shotgun (WGS) entry which is preliminary data.</text>
</comment>
<name>A0A7J6VSQ0_THATH</name>
<feature type="compositionally biased region" description="Polar residues" evidence="1">
    <location>
        <begin position="30"/>
        <end position="48"/>
    </location>
</feature>
<feature type="compositionally biased region" description="Basic and acidic residues" evidence="1">
    <location>
        <begin position="205"/>
        <end position="216"/>
    </location>
</feature>
<sequence length="311" mass="35009">MSLPTTPPFTITVTDDDIDMEAFLSELSGLPNNTETVGVEPTDNTNAEFENLDDLHNGYPVQKVPSGEQYETDPENDRVKRPKKQNSAEPGEPRSSKEKKKHKKHKCHQHYHGQHGSYGSHGSHGRTLTVDDSAIADSVAALNLRLNSHLPRDLEWAEGKSYEADHSDVSALTTRISELEAQNSKLLESEAIKKDTKYQGSTSRLDSHKEAQNSKLLESERELTAANDDEKSAIANFETQIAKMKEEFVLEKTNAVQAVDKEMTARFEELKLGMDRKLNELLAEQKAKYLDQISILQNFIRKKNLSTPRNH</sequence>
<feature type="region of interest" description="Disordered" evidence="1">
    <location>
        <begin position="197"/>
        <end position="216"/>
    </location>
</feature>
<feature type="compositionally biased region" description="Basic residues" evidence="1">
    <location>
        <begin position="97"/>
        <end position="113"/>
    </location>
</feature>
<keyword evidence="3" id="KW-1185">Reference proteome</keyword>
<dbReference type="EMBL" id="JABWDY010027157">
    <property type="protein sequence ID" value="KAF5188124.1"/>
    <property type="molecule type" value="Genomic_DNA"/>
</dbReference>
<proteinExistence type="predicted"/>
<evidence type="ECO:0000256" key="1">
    <source>
        <dbReference type="SAM" id="MobiDB-lite"/>
    </source>
</evidence>
<evidence type="ECO:0000313" key="2">
    <source>
        <dbReference type="EMBL" id="KAF5188124.1"/>
    </source>
</evidence>
<dbReference type="AlphaFoldDB" id="A0A7J6VSQ0"/>
<feature type="region of interest" description="Disordered" evidence="1">
    <location>
        <begin position="30"/>
        <end position="125"/>
    </location>
</feature>